<dbReference type="SUPFAM" id="SSF48013">
    <property type="entry name" value="NusB-like"/>
    <property type="match status" value="1"/>
</dbReference>
<dbReference type="InterPro" id="IPR035926">
    <property type="entry name" value="NusB-like_sf"/>
</dbReference>
<evidence type="ECO:0000256" key="5">
    <source>
        <dbReference type="ARBA" id="ARBA00023163"/>
    </source>
</evidence>
<dbReference type="GO" id="GO:0031564">
    <property type="term" value="P:transcription antitermination"/>
    <property type="evidence" value="ECO:0007669"/>
    <property type="project" value="UniProtKB-KW"/>
</dbReference>
<evidence type="ECO:0000313" key="8">
    <source>
        <dbReference type="EMBL" id="WCG23544.1"/>
    </source>
</evidence>
<evidence type="ECO:0000256" key="1">
    <source>
        <dbReference type="ARBA" id="ARBA00005952"/>
    </source>
</evidence>
<dbReference type="GO" id="GO:0006353">
    <property type="term" value="P:DNA-templated transcription termination"/>
    <property type="evidence" value="ECO:0007669"/>
    <property type="project" value="UniProtKB-UniRule"/>
</dbReference>
<dbReference type="Gene3D" id="1.10.940.10">
    <property type="entry name" value="NusB-like"/>
    <property type="match status" value="1"/>
</dbReference>
<dbReference type="PANTHER" id="PTHR11078:SF3">
    <property type="entry name" value="ANTITERMINATION NUSB DOMAIN-CONTAINING PROTEIN"/>
    <property type="match status" value="1"/>
</dbReference>
<dbReference type="AlphaFoldDB" id="A0AAE9XFV5"/>
<dbReference type="GO" id="GO:0005829">
    <property type="term" value="C:cytosol"/>
    <property type="evidence" value="ECO:0007669"/>
    <property type="project" value="TreeGrafter"/>
</dbReference>
<dbReference type="InterPro" id="IPR006027">
    <property type="entry name" value="NusB_RsmB_TIM44"/>
</dbReference>
<dbReference type="Pfam" id="PF01029">
    <property type="entry name" value="NusB"/>
    <property type="match status" value="1"/>
</dbReference>
<evidence type="ECO:0000256" key="2">
    <source>
        <dbReference type="ARBA" id="ARBA00022814"/>
    </source>
</evidence>
<dbReference type="Proteomes" id="UP001179600">
    <property type="component" value="Chromosome"/>
</dbReference>
<dbReference type="HAMAP" id="MF_00073">
    <property type="entry name" value="NusB"/>
    <property type="match status" value="1"/>
</dbReference>
<dbReference type="RefSeq" id="WP_126762608.1">
    <property type="nucleotide sequence ID" value="NZ_CP081833.1"/>
</dbReference>
<evidence type="ECO:0000256" key="6">
    <source>
        <dbReference type="HAMAP-Rule" id="MF_00073"/>
    </source>
</evidence>
<gene>
    <name evidence="6 8" type="primary">nusB</name>
    <name evidence="8" type="ORF">PML95_04790</name>
</gene>
<dbReference type="EMBL" id="CP116507">
    <property type="protein sequence ID" value="WCG23544.1"/>
    <property type="molecule type" value="Genomic_DNA"/>
</dbReference>
<dbReference type="PANTHER" id="PTHR11078">
    <property type="entry name" value="N UTILIZATION SUBSTANCE PROTEIN B-RELATED"/>
    <property type="match status" value="1"/>
</dbReference>
<comment type="similarity">
    <text evidence="1 6">Belongs to the NusB family.</text>
</comment>
<evidence type="ECO:0000256" key="4">
    <source>
        <dbReference type="ARBA" id="ARBA00023015"/>
    </source>
</evidence>
<comment type="function">
    <text evidence="6">Involved in transcription antitermination. Required for transcription of ribosomal RNA (rRNA) genes. Binds specifically to the boxA antiterminator sequence of the ribosomal RNA (rrn) operons.</text>
</comment>
<keyword evidence="4 6" id="KW-0805">Transcription regulation</keyword>
<keyword evidence="2 6" id="KW-0889">Transcription antitermination</keyword>
<accession>A0AAE9XFV5</accession>
<dbReference type="NCBIfam" id="TIGR01951">
    <property type="entry name" value="nusB"/>
    <property type="match status" value="1"/>
</dbReference>
<name>A0AAE9XFV5_9ENTE</name>
<dbReference type="InterPro" id="IPR011605">
    <property type="entry name" value="NusB_fam"/>
</dbReference>
<keyword evidence="3 6" id="KW-0694">RNA-binding</keyword>
<evidence type="ECO:0000256" key="3">
    <source>
        <dbReference type="ARBA" id="ARBA00022884"/>
    </source>
</evidence>
<reference evidence="8" key="1">
    <citation type="submission" date="2023-01" db="EMBL/GenBank/DDBJ databases">
        <title>Oxazolidinone resistance genes in florfenicol resistant enterococci from beef cattle and veal calves at slaughter.</title>
        <authorList>
            <person name="Biggel M."/>
        </authorList>
    </citation>
    <scope>NUCLEOTIDE SEQUENCE</scope>
    <source>
        <strain evidence="8">K204-1</strain>
    </source>
</reference>
<sequence>MNRVEVTRREIRERAIQTLYSLDFHEDISLERAILLTLSLHDEEYDDIPSYLFQVLEGVQKNQMELDQLISEHLKGWTLQRLSKVDLMILRLAVYEILHEDDVPNRVALNEALELAKTYSDDSSRKFINGVLSVIISEQK</sequence>
<evidence type="ECO:0000259" key="7">
    <source>
        <dbReference type="Pfam" id="PF01029"/>
    </source>
</evidence>
<proteinExistence type="inferred from homology"/>
<feature type="domain" description="NusB/RsmB/TIM44" evidence="7">
    <location>
        <begin position="10"/>
        <end position="135"/>
    </location>
</feature>
<dbReference type="GO" id="GO:0003723">
    <property type="term" value="F:RNA binding"/>
    <property type="evidence" value="ECO:0007669"/>
    <property type="project" value="UniProtKB-UniRule"/>
</dbReference>
<keyword evidence="5 6" id="KW-0804">Transcription</keyword>
<organism evidence="8 9">
    <name type="scientific">Vagococcus lutrae</name>
    <dbReference type="NCBI Taxonomy" id="81947"/>
    <lineage>
        <taxon>Bacteria</taxon>
        <taxon>Bacillati</taxon>
        <taxon>Bacillota</taxon>
        <taxon>Bacilli</taxon>
        <taxon>Lactobacillales</taxon>
        <taxon>Enterococcaceae</taxon>
        <taxon>Vagococcus</taxon>
    </lineage>
</organism>
<evidence type="ECO:0000313" key="9">
    <source>
        <dbReference type="Proteomes" id="UP001179600"/>
    </source>
</evidence>
<dbReference type="NCBIfam" id="NF001223">
    <property type="entry name" value="PRK00202.1-1"/>
    <property type="match status" value="1"/>
</dbReference>
<protein>
    <recommendedName>
        <fullName evidence="6">Transcription antitermination protein NusB</fullName>
    </recommendedName>
    <alternativeName>
        <fullName evidence="6">Antitermination factor NusB</fullName>
    </alternativeName>
</protein>